<evidence type="ECO:0000256" key="7">
    <source>
        <dbReference type="ARBA" id="ARBA00022989"/>
    </source>
</evidence>
<dbReference type="InterPro" id="IPR009600">
    <property type="entry name" value="PIG-U"/>
</dbReference>
<feature type="transmembrane region" description="Helical" evidence="9">
    <location>
        <begin position="135"/>
        <end position="160"/>
    </location>
</feature>
<dbReference type="EMBL" id="NBSH01000010">
    <property type="protein sequence ID" value="ORX35768.1"/>
    <property type="molecule type" value="Genomic_DNA"/>
</dbReference>
<evidence type="ECO:0000256" key="2">
    <source>
        <dbReference type="ARBA" id="ARBA00004687"/>
    </source>
</evidence>
<evidence type="ECO:0000256" key="4">
    <source>
        <dbReference type="ARBA" id="ARBA00022502"/>
    </source>
</evidence>
<keyword evidence="4" id="KW-0337">GPI-anchor biosynthesis</keyword>
<feature type="transmembrane region" description="Helical" evidence="9">
    <location>
        <begin position="244"/>
        <end position="271"/>
    </location>
</feature>
<comment type="caution">
    <text evidence="10">The sequence shown here is derived from an EMBL/GenBank/DDBJ whole genome shotgun (WGS) entry which is preliminary data.</text>
</comment>
<comment type="pathway">
    <text evidence="2">Glycolipid biosynthesis; glycosylphosphatidylinositol-anchor biosynthesis.</text>
</comment>
<feature type="transmembrane region" description="Helical" evidence="9">
    <location>
        <begin position="16"/>
        <end position="40"/>
    </location>
</feature>
<dbReference type="FunCoup" id="A0A1Y1UCI9">
    <property type="interactions" value="435"/>
</dbReference>
<feature type="transmembrane region" description="Helical" evidence="9">
    <location>
        <begin position="205"/>
        <end position="224"/>
    </location>
</feature>
<organism evidence="10 11">
    <name type="scientific">Kockovaella imperatae</name>
    <dbReference type="NCBI Taxonomy" id="4999"/>
    <lineage>
        <taxon>Eukaryota</taxon>
        <taxon>Fungi</taxon>
        <taxon>Dikarya</taxon>
        <taxon>Basidiomycota</taxon>
        <taxon>Agaricomycotina</taxon>
        <taxon>Tremellomycetes</taxon>
        <taxon>Tremellales</taxon>
        <taxon>Cuniculitremaceae</taxon>
        <taxon>Kockovaella</taxon>
    </lineage>
</organism>
<name>A0A1Y1UCI9_9TREE</name>
<evidence type="ECO:0000313" key="10">
    <source>
        <dbReference type="EMBL" id="ORX35768.1"/>
    </source>
</evidence>
<evidence type="ECO:0000313" key="11">
    <source>
        <dbReference type="Proteomes" id="UP000193218"/>
    </source>
</evidence>
<feature type="transmembrane region" description="Helical" evidence="9">
    <location>
        <begin position="331"/>
        <end position="350"/>
    </location>
</feature>
<keyword evidence="8 9" id="KW-0472">Membrane</keyword>
<dbReference type="GO" id="GO:0042765">
    <property type="term" value="C:GPI-anchor transamidase complex"/>
    <property type="evidence" value="ECO:0007669"/>
    <property type="project" value="InterPro"/>
</dbReference>
<dbReference type="PANTHER" id="PTHR13121">
    <property type="entry name" value="GPI TRANSAMIDASE COMPONENT PIG-U"/>
    <property type="match status" value="1"/>
</dbReference>
<dbReference type="STRING" id="4999.A0A1Y1UCI9"/>
<dbReference type="OrthoDB" id="549017at2759"/>
<proteinExistence type="inferred from homology"/>
<protein>
    <submittedName>
        <fullName evidence="10">GPI transamidase subunit PIG-U</fullName>
    </submittedName>
</protein>
<evidence type="ECO:0000256" key="8">
    <source>
        <dbReference type="ARBA" id="ARBA00023136"/>
    </source>
</evidence>
<dbReference type="InParanoid" id="A0A1Y1UCI9"/>
<feature type="transmembrane region" description="Helical" evidence="9">
    <location>
        <begin position="356"/>
        <end position="380"/>
    </location>
</feature>
<feature type="transmembrane region" description="Helical" evidence="9">
    <location>
        <begin position="166"/>
        <end position="193"/>
    </location>
</feature>
<comment type="subcellular location">
    <subcellularLocation>
        <location evidence="1">Endoplasmic reticulum membrane</location>
        <topology evidence="1">Multi-pass membrane protein</topology>
    </subcellularLocation>
</comment>
<sequence>MTSRTLISDVSQRHKLVLVVATGILLRVYLLFGTSAHILLRDRPELSTPQTSHRSLKEGVFQRINLPLTPGSANSELYVAIFSHLIPFNHWSWALTWIAADLGTSIALLSFANSLSTGASLNDPAIVASYLLNPYSIAACIAQATTSLDNLCIVFIAALAVRGHRLASMITLGLTAHVSPYVILLLPSFVLIAKTRRPGSWLSSVLVSCAAYAGASYALRIPLWTRLLDLQVNLKDLTPNSGMWWYFFTEIFDHFRTFFLCVFQLHILAYVLPLQIRLKSDPSLVVLVMLGTIATWRSYPSLGDLGLGMSLLSCFPNVVSDLRHPLFTASVYLYTAILLPLLHALWLLTGTGNANFFYAATMVHGLNSSLAIVDIVGAVFRSSLRKAAGPVRPGRERYIVQLTGAQ</sequence>
<keyword evidence="7 9" id="KW-1133">Transmembrane helix</keyword>
<dbReference type="GeneID" id="33561054"/>
<dbReference type="Pfam" id="PF06728">
    <property type="entry name" value="PIG-U"/>
    <property type="match status" value="1"/>
</dbReference>
<dbReference type="GO" id="GO:0016255">
    <property type="term" value="P:attachment of GPI anchor to protein"/>
    <property type="evidence" value="ECO:0007669"/>
    <property type="project" value="InterPro"/>
</dbReference>
<keyword evidence="11" id="KW-1185">Reference proteome</keyword>
<evidence type="ECO:0000256" key="5">
    <source>
        <dbReference type="ARBA" id="ARBA00022692"/>
    </source>
</evidence>
<dbReference type="GO" id="GO:0006506">
    <property type="term" value="P:GPI anchor biosynthetic process"/>
    <property type="evidence" value="ECO:0007669"/>
    <property type="project" value="UniProtKB-UniPathway"/>
</dbReference>
<feature type="transmembrane region" description="Helical" evidence="9">
    <location>
        <begin position="94"/>
        <end position="115"/>
    </location>
</feature>
<dbReference type="Proteomes" id="UP000193218">
    <property type="component" value="Unassembled WGS sequence"/>
</dbReference>
<dbReference type="AlphaFoldDB" id="A0A1Y1UCI9"/>
<feature type="transmembrane region" description="Helical" evidence="9">
    <location>
        <begin position="283"/>
        <end position="299"/>
    </location>
</feature>
<comment type="similarity">
    <text evidence="3">Belongs to the PIGU family.</text>
</comment>
<dbReference type="PANTHER" id="PTHR13121:SF0">
    <property type="entry name" value="PHOSPHATIDYLINOSITOL GLYCAN ANCHOR BIOSYNTHESIS CLASS U PROTEIN"/>
    <property type="match status" value="1"/>
</dbReference>
<dbReference type="RefSeq" id="XP_021869932.1">
    <property type="nucleotide sequence ID" value="XM_022019245.1"/>
</dbReference>
<keyword evidence="5 9" id="KW-0812">Transmembrane</keyword>
<reference evidence="10 11" key="1">
    <citation type="submission" date="2017-03" db="EMBL/GenBank/DDBJ databases">
        <title>Widespread Adenine N6-methylation of Active Genes in Fungi.</title>
        <authorList>
            <consortium name="DOE Joint Genome Institute"/>
            <person name="Mondo S.J."/>
            <person name="Dannebaum R.O."/>
            <person name="Kuo R.C."/>
            <person name="Louie K.B."/>
            <person name="Bewick A.J."/>
            <person name="Labutti K."/>
            <person name="Haridas S."/>
            <person name="Kuo A."/>
            <person name="Salamov A."/>
            <person name="Ahrendt S.R."/>
            <person name="Lau R."/>
            <person name="Bowen B.P."/>
            <person name="Lipzen A."/>
            <person name="Sullivan W."/>
            <person name="Andreopoulos W.B."/>
            <person name="Clum A."/>
            <person name="Lindquist E."/>
            <person name="Daum C."/>
            <person name="Northen T.R."/>
            <person name="Ramamoorthy G."/>
            <person name="Schmitz R.J."/>
            <person name="Gryganskyi A."/>
            <person name="Culley D."/>
            <person name="Magnuson J."/>
            <person name="James T.Y."/>
            <person name="O'Malley M.A."/>
            <person name="Stajich J.E."/>
            <person name="Spatafora J.W."/>
            <person name="Visel A."/>
            <person name="Grigoriev I.V."/>
        </authorList>
    </citation>
    <scope>NUCLEOTIDE SEQUENCE [LARGE SCALE GENOMIC DNA]</scope>
    <source>
        <strain evidence="10 11">NRRL Y-17943</strain>
    </source>
</reference>
<evidence type="ECO:0000256" key="9">
    <source>
        <dbReference type="SAM" id="Phobius"/>
    </source>
</evidence>
<gene>
    <name evidence="10" type="ORF">BD324DRAFT_77616</name>
</gene>
<accession>A0A1Y1UCI9</accession>
<dbReference type="UniPathway" id="UPA00196"/>
<evidence type="ECO:0000256" key="6">
    <source>
        <dbReference type="ARBA" id="ARBA00022824"/>
    </source>
</evidence>
<keyword evidence="6" id="KW-0256">Endoplasmic reticulum</keyword>
<evidence type="ECO:0000256" key="1">
    <source>
        <dbReference type="ARBA" id="ARBA00004477"/>
    </source>
</evidence>
<evidence type="ECO:0000256" key="3">
    <source>
        <dbReference type="ARBA" id="ARBA00010026"/>
    </source>
</evidence>